<reference evidence="1" key="2">
    <citation type="journal article" date="2015" name="Fish Shellfish Immunol.">
        <title>Early steps in the European eel (Anguilla anguilla)-Vibrio vulnificus interaction in the gills: Role of the RtxA13 toxin.</title>
        <authorList>
            <person name="Callol A."/>
            <person name="Pajuelo D."/>
            <person name="Ebbesson L."/>
            <person name="Teles M."/>
            <person name="MacKenzie S."/>
            <person name="Amaro C."/>
        </authorList>
    </citation>
    <scope>NUCLEOTIDE SEQUENCE</scope>
</reference>
<proteinExistence type="predicted"/>
<reference evidence="1" key="1">
    <citation type="submission" date="2014-11" db="EMBL/GenBank/DDBJ databases">
        <authorList>
            <person name="Amaro Gonzalez C."/>
        </authorList>
    </citation>
    <scope>NUCLEOTIDE SEQUENCE</scope>
</reference>
<protein>
    <submittedName>
        <fullName evidence="1">Uncharacterized protein</fullName>
    </submittedName>
</protein>
<evidence type="ECO:0000313" key="1">
    <source>
        <dbReference type="EMBL" id="JAH54313.1"/>
    </source>
</evidence>
<organism evidence="1">
    <name type="scientific">Anguilla anguilla</name>
    <name type="common">European freshwater eel</name>
    <name type="synonym">Muraena anguilla</name>
    <dbReference type="NCBI Taxonomy" id="7936"/>
    <lineage>
        <taxon>Eukaryota</taxon>
        <taxon>Metazoa</taxon>
        <taxon>Chordata</taxon>
        <taxon>Craniata</taxon>
        <taxon>Vertebrata</taxon>
        <taxon>Euteleostomi</taxon>
        <taxon>Actinopterygii</taxon>
        <taxon>Neopterygii</taxon>
        <taxon>Teleostei</taxon>
        <taxon>Anguilliformes</taxon>
        <taxon>Anguillidae</taxon>
        <taxon>Anguilla</taxon>
    </lineage>
</organism>
<sequence>MHPALLSDTGQTLLTEWAFLWKRHINKVPNENYEDASEEEKNAIMF</sequence>
<accession>A0A0E9TNM2</accession>
<name>A0A0E9TNM2_ANGAN</name>
<dbReference type="AlphaFoldDB" id="A0A0E9TNM2"/>
<dbReference type="EMBL" id="GBXM01054264">
    <property type="protein sequence ID" value="JAH54313.1"/>
    <property type="molecule type" value="Transcribed_RNA"/>
</dbReference>